<gene>
    <name evidence="3" type="ORF">EQG61_13185</name>
</gene>
<evidence type="ECO:0000313" key="4">
    <source>
        <dbReference type="Proteomes" id="UP000289857"/>
    </source>
</evidence>
<dbReference type="AlphaFoldDB" id="A0A4Q1K3D5"/>
<sequence>MLTTLLTALSVCALTFLFCQALFKKKIDEQAVLVKETTEKLRELEQNKTYIIEKEVHDRTNAYRETIKQLEMDKITIKHESYQLGVKDTEEQFKNEYVVQVLPYINKVNEKRDGFFSFGTEEIIEIGYQYQLFIKGFPALEKAQIIIDRHRSKDYKVNHENINQLIATTIGATLENSGGIIRFVTKKSS</sequence>
<protein>
    <submittedName>
        <fullName evidence="3">Uncharacterized protein</fullName>
    </submittedName>
</protein>
<accession>A0A4Q1K3D5</accession>
<feature type="signal peptide" evidence="2">
    <location>
        <begin position="1"/>
        <end position="21"/>
    </location>
</feature>
<keyword evidence="2" id="KW-0732">Signal</keyword>
<proteinExistence type="predicted"/>
<dbReference type="EMBL" id="SBKN01000010">
    <property type="protein sequence ID" value="RXR20198.1"/>
    <property type="molecule type" value="Genomic_DNA"/>
</dbReference>
<reference evidence="4" key="1">
    <citation type="submission" date="2019-01" db="EMBL/GenBank/DDBJ databases">
        <title>Cytophagaceae bacterium strain CAR-16.</title>
        <authorList>
            <person name="Chen W.-M."/>
        </authorList>
    </citation>
    <scope>NUCLEOTIDE SEQUENCE [LARGE SCALE GENOMIC DNA]</scope>
    <source>
        <strain evidence="4">WWJ-16</strain>
    </source>
</reference>
<organism evidence="3 4">
    <name type="scientific">Flavobacterium stagni</name>
    <dbReference type="NCBI Taxonomy" id="2506421"/>
    <lineage>
        <taxon>Bacteria</taxon>
        <taxon>Pseudomonadati</taxon>
        <taxon>Bacteroidota</taxon>
        <taxon>Flavobacteriia</taxon>
        <taxon>Flavobacteriales</taxon>
        <taxon>Flavobacteriaceae</taxon>
        <taxon>Flavobacterium</taxon>
    </lineage>
</organism>
<dbReference type="OrthoDB" id="1371297at2"/>
<keyword evidence="1" id="KW-0175">Coiled coil</keyword>
<evidence type="ECO:0000256" key="1">
    <source>
        <dbReference type="SAM" id="Coils"/>
    </source>
</evidence>
<dbReference type="Proteomes" id="UP000289857">
    <property type="component" value="Unassembled WGS sequence"/>
</dbReference>
<feature type="chain" id="PRO_5020673785" evidence="2">
    <location>
        <begin position="22"/>
        <end position="189"/>
    </location>
</feature>
<dbReference type="RefSeq" id="WP_129462419.1">
    <property type="nucleotide sequence ID" value="NZ_SBKN01000010.1"/>
</dbReference>
<comment type="caution">
    <text evidence="3">The sequence shown here is derived from an EMBL/GenBank/DDBJ whole genome shotgun (WGS) entry which is preliminary data.</text>
</comment>
<keyword evidence="4" id="KW-1185">Reference proteome</keyword>
<evidence type="ECO:0000313" key="3">
    <source>
        <dbReference type="EMBL" id="RXR20198.1"/>
    </source>
</evidence>
<feature type="coiled-coil region" evidence="1">
    <location>
        <begin position="27"/>
        <end position="54"/>
    </location>
</feature>
<evidence type="ECO:0000256" key="2">
    <source>
        <dbReference type="SAM" id="SignalP"/>
    </source>
</evidence>
<name>A0A4Q1K3D5_9FLAO</name>